<feature type="signal peptide" evidence="2">
    <location>
        <begin position="1"/>
        <end position="22"/>
    </location>
</feature>
<proteinExistence type="predicted"/>
<dbReference type="Gene3D" id="1.10.10.10">
    <property type="entry name" value="Winged helix-like DNA-binding domain superfamily/Winged helix DNA-binding domain"/>
    <property type="match status" value="1"/>
</dbReference>
<evidence type="ECO:0000313" key="4">
    <source>
        <dbReference type="EMBL" id="REA63015.1"/>
    </source>
</evidence>
<keyword evidence="5" id="KW-1185">Reference proteome</keyword>
<feature type="region of interest" description="Disordered" evidence="1">
    <location>
        <begin position="439"/>
        <end position="464"/>
    </location>
</feature>
<reference evidence="4 5" key="1">
    <citation type="submission" date="2018-07" db="EMBL/GenBank/DDBJ databases">
        <title>Dyadobacter roseus sp. nov., isolated from rose rhizosphere soil.</title>
        <authorList>
            <person name="Chen L."/>
        </authorList>
    </citation>
    <scope>NUCLEOTIDE SEQUENCE [LARGE SCALE GENOMIC DNA]</scope>
    <source>
        <strain evidence="4 5">RS19</strain>
    </source>
</reference>
<name>A0A3D8YEV1_9BACT</name>
<dbReference type="InterPro" id="IPR030392">
    <property type="entry name" value="S74_ICA"/>
</dbReference>
<dbReference type="PROSITE" id="PS51688">
    <property type="entry name" value="ICA"/>
    <property type="match status" value="1"/>
</dbReference>
<dbReference type="RefSeq" id="WP_115829603.1">
    <property type="nucleotide sequence ID" value="NZ_QNUL01000003.1"/>
</dbReference>
<evidence type="ECO:0000256" key="2">
    <source>
        <dbReference type="SAM" id="SignalP"/>
    </source>
</evidence>
<organism evidence="4 5">
    <name type="scientific">Dyadobacter luteus</name>
    <dbReference type="NCBI Taxonomy" id="2259619"/>
    <lineage>
        <taxon>Bacteria</taxon>
        <taxon>Pseudomonadati</taxon>
        <taxon>Bacteroidota</taxon>
        <taxon>Cytophagia</taxon>
        <taxon>Cytophagales</taxon>
        <taxon>Spirosomataceae</taxon>
        <taxon>Dyadobacter</taxon>
    </lineage>
</organism>
<protein>
    <recommendedName>
        <fullName evidence="3">Peptidase S74 domain-containing protein</fullName>
    </recommendedName>
</protein>
<sequence length="464" mass="49575">MNKLNQLLSAGLLVFAVSTAQAQVKVGDNPATINANSALEIESANKGLLFPRLELVAPTNPSPLAGHVKGMVIYNTKAVAGLEEGLYANDGTRWSLLNNEKVFASNVLGSNAPSGSCAVGTLYTDTLSTSSTVGRQWTCSGGAWVSYTPATSTPFFLDGTTNDAGGNKWTSITRSGPVQVKWTNGSQSNSTSLGGGNLILTRETDWAGGFIDFKRSHADATPRVRLVYNTPWEAFAINPQASSDEANTFFFKDNGRMGIGVGNPGHKLDINGNIRAVHAIFSGNISGNHITATGNIGAAHASFSGNLVVEGTASKPGGGAWAATSDRRAKENIHPYNKGISELMKINTVTFQYQPQFALGNKTHVGVIAQEIEEVLPSVIVAASDAKLKDFKHVDPSELTYLLINSVKEQQKELDLHKAEIASLKTLLNEKLAKLEKRASKKENRLARKNNAKLNNKSRIAMNP</sequence>
<accession>A0A3D8YEV1</accession>
<evidence type="ECO:0000256" key="1">
    <source>
        <dbReference type="SAM" id="MobiDB-lite"/>
    </source>
</evidence>
<dbReference type="Proteomes" id="UP000256373">
    <property type="component" value="Unassembled WGS sequence"/>
</dbReference>
<evidence type="ECO:0000259" key="3">
    <source>
        <dbReference type="PROSITE" id="PS51688"/>
    </source>
</evidence>
<dbReference type="OrthoDB" id="1223455at2"/>
<evidence type="ECO:0000313" key="5">
    <source>
        <dbReference type="Proteomes" id="UP000256373"/>
    </source>
</evidence>
<dbReference type="InterPro" id="IPR036388">
    <property type="entry name" value="WH-like_DNA-bd_sf"/>
</dbReference>
<dbReference type="Pfam" id="PF13884">
    <property type="entry name" value="Peptidase_S74"/>
    <property type="match status" value="1"/>
</dbReference>
<feature type="domain" description="Peptidase S74" evidence="3">
    <location>
        <begin position="325"/>
        <end position="421"/>
    </location>
</feature>
<dbReference type="EMBL" id="QNUL01000003">
    <property type="protein sequence ID" value="REA63015.1"/>
    <property type="molecule type" value="Genomic_DNA"/>
</dbReference>
<keyword evidence="2" id="KW-0732">Signal</keyword>
<gene>
    <name evidence="4" type="ORF">DSL64_05165</name>
</gene>
<feature type="chain" id="PRO_5017707448" description="Peptidase S74 domain-containing protein" evidence="2">
    <location>
        <begin position="23"/>
        <end position="464"/>
    </location>
</feature>
<comment type="caution">
    <text evidence="4">The sequence shown here is derived from an EMBL/GenBank/DDBJ whole genome shotgun (WGS) entry which is preliminary data.</text>
</comment>
<dbReference type="AlphaFoldDB" id="A0A3D8YEV1"/>